<evidence type="ECO:0008006" key="4">
    <source>
        <dbReference type="Google" id="ProtNLM"/>
    </source>
</evidence>
<feature type="region of interest" description="Disordered" evidence="1">
    <location>
        <begin position="182"/>
        <end position="209"/>
    </location>
</feature>
<evidence type="ECO:0000256" key="1">
    <source>
        <dbReference type="SAM" id="MobiDB-lite"/>
    </source>
</evidence>
<dbReference type="Proteomes" id="UP001189429">
    <property type="component" value="Unassembled WGS sequence"/>
</dbReference>
<evidence type="ECO:0000313" key="3">
    <source>
        <dbReference type="Proteomes" id="UP001189429"/>
    </source>
</evidence>
<name>A0ABN9TFQ9_9DINO</name>
<sequence length="209" mass="23391">MTADIDAMVSIAHSFLGSDAFDFECEELHPVVMLAMAREKLASDGDRPDTRSEKGRETYESFLKQVEETAVALNLDSYPREYRGKFTSDLRAMFSGSERSYRVDILEAALTFTPTLMVNGLVYQLSETVMDHAKALQEMWLDLCQLLDLWASPGHALGQARAELCARLLRLDVAWAEFEDPPRAERRRGRPGGHGTARPPVAGRRRSAA</sequence>
<evidence type="ECO:0000313" key="2">
    <source>
        <dbReference type="EMBL" id="CAK0844642.1"/>
    </source>
</evidence>
<comment type="caution">
    <text evidence="2">The sequence shown here is derived from an EMBL/GenBank/DDBJ whole genome shotgun (WGS) entry which is preliminary data.</text>
</comment>
<reference evidence="2" key="1">
    <citation type="submission" date="2023-10" db="EMBL/GenBank/DDBJ databases">
        <authorList>
            <person name="Chen Y."/>
            <person name="Shah S."/>
            <person name="Dougan E. K."/>
            <person name="Thang M."/>
            <person name="Chan C."/>
        </authorList>
    </citation>
    <scope>NUCLEOTIDE SEQUENCE [LARGE SCALE GENOMIC DNA]</scope>
</reference>
<keyword evidence="3" id="KW-1185">Reference proteome</keyword>
<accession>A0ABN9TFQ9</accession>
<organism evidence="2 3">
    <name type="scientific">Prorocentrum cordatum</name>
    <dbReference type="NCBI Taxonomy" id="2364126"/>
    <lineage>
        <taxon>Eukaryota</taxon>
        <taxon>Sar</taxon>
        <taxon>Alveolata</taxon>
        <taxon>Dinophyceae</taxon>
        <taxon>Prorocentrales</taxon>
        <taxon>Prorocentraceae</taxon>
        <taxon>Prorocentrum</taxon>
    </lineage>
</organism>
<dbReference type="EMBL" id="CAUYUJ010014682">
    <property type="protein sequence ID" value="CAK0844642.1"/>
    <property type="molecule type" value="Genomic_DNA"/>
</dbReference>
<proteinExistence type="predicted"/>
<protein>
    <recommendedName>
        <fullName evidence="4">KIF-binding protein</fullName>
    </recommendedName>
</protein>
<gene>
    <name evidence="2" type="ORF">PCOR1329_LOCUS38703</name>
</gene>